<keyword evidence="4" id="KW-1185">Reference proteome</keyword>
<protein>
    <submittedName>
        <fullName evidence="3">Ras-like protein</fullName>
    </submittedName>
</protein>
<dbReference type="PROSITE" id="PS51421">
    <property type="entry name" value="RAS"/>
    <property type="match status" value="1"/>
</dbReference>
<dbReference type="InterPro" id="IPR001806">
    <property type="entry name" value="Small_GTPase"/>
</dbReference>
<evidence type="ECO:0000313" key="3">
    <source>
        <dbReference type="EMBL" id="KAJ6250186.1"/>
    </source>
</evidence>
<dbReference type="PROSITE" id="PS51419">
    <property type="entry name" value="RAB"/>
    <property type="match status" value="1"/>
</dbReference>
<dbReference type="PROSITE" id="PS51420">
    <property type="entry name" value="RHO"/>
    <property type="match status" value="1"/>
</dbReference>
<dbReference type="PRINTS" id="PR00449">
    <property type="entry name" value="RASTRNSFRMNG"/>
</dbReference>
<dbReference type="Proteomes" id="UP001150062">
    <property type="component" value="Unassembled WGS sequence"/>
</dbReference>
<dbReference type="EMBL" id="JAOAOG010000084">
    <property type="protein sequence ID" value="KAJ6250186.1"/>
    <property type="molecule type" value="Genomic_DNA"/>
</dbReference>
<accession>A0ABQ8YZY2</accession>
<dbReference type="SMART" id="SM00175">
    <property type="entry name" value="RAB"/>
    <property type="match status" value="1"/>
</dbReference>
<dbReference type="NCBIfam" id="TIGR00231">
    <property type="entry name" value="small_GTP"/>
    <property type="match status" value="1"/>
</dbReference>
<dbReference type="CDD" id="cd00876">
    <property type="entry name" value="Ras"/>
    <property type="match status" value="1"/>
</dbReference>
<dbReference type="SMART" id="SM00174">
    <property type="entry name" value="RHO"/>
    <property type="match status" value="1"/>
</dbReference>
<name>A0ABQ8YZY2_9EUKA</name>
<evidence type="ECO:0000256" key="2">
    <source>
        <dbReference type="ARBA" id="ARBA00023134"/>
    </source>
</evidence>
<gene>
    <name evidence="3" type="ORF">M0813_16241</name>
</gene>
<dbReference type="InterPro" id="IPR020849">
    <property type="entry name" value="Small_GTPase_Ras-type"/>
</dbReference>
<keyword evidence="2" id="KW-0342">GTP-binding</keyword>
<dbReference type="Pfam" id="PF00071">
    <property type="entry name" value="Ras"/>
    <property type="match status" value="1"/>
</dbReference>
<dbReference type="Gene3D" id="3.40.50.300">
    <property type="entry name" value="P-loop containing nucleotide triphosphate hydrolases"/>
    <property type="match status" value="1"/>
</dbReference>
<dbReference type="InterPro" id="IPR027417">
    <property type="entry name" value="P-loop_NTPase"/>
</dbReference>
<evidence type="ECO:0000313" key="4">
    <source>
        <dbReference type="Proteomes" id="UP001150062"/>
    </source>
</evidence>
<organism evidence="3 4">
    <name type="scientific">Anaeramoeba flamelloides</name>
    <dbReference type="NCBI Taxonomy" id="1746091"/>
    <lineage>
        <taxon>Eukaryota</taxon>
        <taxon>Metamonada</taxon>
        <taxon>Anaeramoebidae</taxon>
        <taxon>Anaeramoeba</taxon>
    </lineage>
</organism>
<dbReference type="SMART" id="SM00173">
    <property type="entry name" value="RAS"/>
    <property type="match status" value="1"/>
</dbReference>
<evidence type="ECO:0000256" key="1">
    <source>
        <dbReference type="ARBA" id="ARBA00022741"/>
    </source>
</evidence>
<comment type="caution">
    <text evidence="3">The sequence shown here is derived from an EMBL/GenBank/DDBJ whole genome shotgun (WGS) entry which is preliminary data.</text>
</comment>
<dbReference type="SUPFAM" id="SSF52540">
    <property type="entry name" value="P-loop containing nucleoside triphosphate hydrolases"/>
    <property type="match status" value="1"/>
</dbReference>
<keyword evidence="1" id="KW-0547">Nucleotide-binding</keyword>
<reference evidence="3" key="1">
    <citation type="submission" date="2022-08" db="EMBL/GenBank/DDBJ databases">
        <title>Novel sulfate-reducing endosymbionts in the free-living metamonad Anaeramoeba.</title>
        <authorList>
            <person name="Jerlstrom-Hultqvist J."/>
            <person name="Cepicka I."/>
            <person name="Gallot-Lavallee L."/>
            <person name="Salas-Leiva D."/>
            <person name="Curtis B.A."/>
            <person name="Zahonova K."/>
            <person name="Pipaliya S."/>
            <person name="Dacks J."/>
            <person name="Roger A.J."/>
        </authorList>
    </citation>
    <scope>NUCLEOTIDE SEQUENCE</scope>
    <source>
        <strain evidence="3">Schooner1</strain>
    </source>
</reference>
<sequence length="188" mass="21479">MTEHKIVVVGGGGVGKSALTIQFTQNHFVEEFDPTIEDTYRKQIVIDEETIILDIVDTAGAEEYSSTLPSHVKGSKGFIIVYAINSRNSFDEVDFYHHQIIQHKDVGDFPIMVVGNKNDLENEREVSQGEGMDEAQRIKGTFIETSAKENSNVEQLFFDLTRKIIFDYKNQNQNRNRSNLKRNRCSIF</sequence>
<proteinExistence type="predicted"/>
<dbReference type="InterPro" id="IPR005225">
    <property type="entry name" value="Small_GTP-bd"/>
</dbReference>
<dbReference type="PANTHER" id="PTHR24070">
    <property type="entry name" value="RAS, DI-RAS, AND RHEB FAMILY MEMBERS OF SMALL GTPASE SUPERFAMILY"/>
    <property type="match status" value="1"/>
</dbReference>